<proteinExistence type="inferred from homology"/>
<dbReference type="PANTHER" id="PTHR42928">
    <property type="entry name" value="TRICARBOXYLATE-BINDING PROTEIN"/>
    <property type="match status" value="1"/>
</dbReference>
<organism evidence="3">
    <name type="scientific">Polynucleobacter sp. UK-FUSCHL-C3</name>
    <dbReference type="NCBI Taxonomy" id="2955208"/>
    <lineage>
        <taxon>Bacteria</taxon>
        <taxon>Pseudomonadati</taxon>
        <taxon>Pseudomonadota</taxon>
        <taxon>Betaproteobacteria</taxon>
        <taxon>Burkholderiales</taxon>
        <taxon>Burkholderiaceae</taxon>
        <taxon>Polynucleobacter</taxon>
    </lineage>
</organism>
<dbReference type="Gene3D" id="3.40.190.10">
    <property type="entry name" value="Periplasmic binding protein-like II"/>
    <property type="match status" value="1"/>
</dbReference>
<dbReference type="EMBL" id="CP099959">
    <property type="protein sequence ID" value="XCC58311.1"/>
    <property type="molecule type" value="Genomic_DNA"/>
</dbReference>
<dbReference type="InterPro" id="IPR005064">
    <property type="entry name" value="BUG"/>
</dbReference>
<evidence type="ECO:0000313" key="3">
    <source>
        <dbReference type="EMBL" id="XCC58311.1"/>
    </source>
</evidence>
<comment type="similarity">
    <text evidence="1">Belongs to the UPF0065 (bug) family.</text>
</comment>
<dbReference type="PIRSF" id="PIRSF017082">
    <property type="entry name" value="YflP"/>
    <property type="match status" value="1"/>
</dbReference>
<dbReference type="AlphaFoldDB" id="A0AAU8A525"/>
<protein>
    <submittedName>
        <fullName evidence="3">Tripartite tricarboxylate transporter substrate binding protein</fullName>
    </submittedName>
</protein>
<accession>A0AAU8A525</accession>
<reference evidence="3" key="1">
    <citation type="submission" date="2022-06" db="EMBL/GenBank/DDBJ databases">
        <title>New Polynucleobacter species.</title>
        <authorList>
            <person name="Hahn M.W."/>
        </authorList>
    </citation>
    <scope>NUCLEOTIDE SEQUENCE</scope>
    <source>
        <strain evidence="3">UK-FUSCHL-C3</strain>
    </source>
</reference>
<dbReference type="CDD" id="cd13578">
    <property type="entry name" value="PBP2_Bug27"/>
    <property type="match status" value="1"/>
</dbReference>
<keyword evidence="2" id="KW-0732">Signal</keyword>
<dbReference type="InterPro" id="IPR042100">
    <property type="entry name" value="Bug_dom1"/>
</dbReference>
<dbReference type="PANTHER" id="PTHR42928:SF5">
    <property type="entry name" value="BLR1237 PROTEIN"/>
    <property type="match status" value="1"/>
</dbReference>
<feature type="signal peptide" evidence="2">
    <location>
        <begin position="1"/>
        <end position="29"/>
    </location>
</feature>
<gene>
    <name evidence="3" type="ORF">NKE59_03200</name>
</gene>
<dbReference type="SUPFAM" id="SSF53850">
    <property type="entry name" value="Periplasmic binding protein-like II"/>
    <property type="match status" value="1"/>
</dbReference>
<evidence type="ECO:0000256" key="1">
    <source>
        <dbReference type="ARBA" id="ARBA00006987"/>
    </source>
</evidence>
<dbReference type="Gene3D" id="3.40.190.150">
    <property type="entry name" value="Bordetella uptake gene, domain 1"/>
    <property type="match status" value="1"/>
</dbReference>
<dbReference type="RefSeq" id="WP_353439525.1">
    <property type="nucleotide sequence ID" value="NZ_CP099959.1"/>
</dbReference>
<sequence length="328" mass="34907">MHIPFNAYRITALALFTGMLSLQPLFVSAQANYPNKTVKMIVPLTPGSGADIAGRIVAKNLSESWKQPVIIENRPGAGGLVGTGVVVNSDPDGYTLLVQSASYAANPAIYKKLPYDLKSLKDVNILGTSPYALVVSAESPYKSIKDLVNAAKSKPEIIPFASAGVGSSTHLAAEYFNQTMGIKMLHVPFKGSPEAIQETIAGRTAYYMAPLQTAIAQIQGGKVRALGVTSATRAEAAPEIPTIAEQGFQNFEIGLWVGVWAPSATPAGVLQKINTDINRALQDSDVKSAYAKAGITIKPMSLAETEKFVRSEIIKYTKIAKDAGIEPQ</sequence>
<feature type="chain" id="PRO_5043403464" evidence="2">
    <location>
        <begin position="30"/>
        <end position="328"/>
    </location>
</feature>
<evidence type="ECO:0000256" key="2">
    <source>
        <dbReference type="SAM" id="SignalP"/>
    </source>
</evidence>
<name>A0AAU8A525_9BURK</name>
<dbReference type="Pfam" id="PF03401">
    <property type="entry name" value="TctC"/>
    <property type="match status" value="1"/>
</dbReference>